<dbReference type="RefSeq" id="XP_040690049.1">
    <property type="nucleotide sequence ID" value="XM_040832781.1"/>
</dbReference>
<keyword evidence="4" id="KW-1185">Reference proteome</keyword>
<proteinExistence type="predicted"/>
<dbReference type="InterPro" id="IPR003615">
    <property type="entry name" value="HNH_nuc"/>
</dbReference>
<reference evidence="4" key="1">
    <citation type="journal article" date="2017" name="Genome Biol.">
        <title>Comparative genomics reveals high biological diversity and specific adaptations in the industrially and medically important fungal genus Aspergillus.</title>
        <authorList>
            <person name="de Vries R.P."/>
            <person name="Riley R."/>
            <person name="Wiebenga A."/>
            <person name="Aguilar-Osorio G."/>
            <person name="Amillis S."/>
            <person name="Uchima C.A."/>
            <person name="Anderluh G."/>
            <person name="Asadollahi M."/>
            <person name="Askin M."/>
            <person name="Barry K."/>
            <person name="Battaglia E."/>
            <person name="Bayram O."/>
            <person name="Benocci T."/>
            <person name="Braus-Stromeyer S.A."/>
            <person name="Caldana C."/>
            <person name="Canovas D."/>
            <person name="Cerqueira G.C."/>
            <person name="Chen F."/>
            <person name="Chen W."/>
            <person name="Choi C."/>
            <person name="Clum A."/>
            <person name="Dos Santos R.A."/>
            <person name="Damasio A.R."/>
            <person name="Diallinas G."/>
            <person name="Emri T."/>
            <person name="Fekete E."/>
            <person name="Flipphi M."/>
            <person name="Freyberg S."/>
            <person name="Gallo A."/>
            <person name="Gournas C."/>
            <person name="Habgood R."/>
            <person name="Hainaut M."/>
            <person name="Harispe M.L."/>
            <person name="Henrissat B."/>
            <person name="Hilden K.S."/>
            <person name="Hope R."/>
            <person name="Hossain A."/>
            <person name="Karabika E."/>
            <person name="Karaffa L."/>
            <person name="Karanyi Z."/>
            <person name="Krasevec N."/>
            <person name="Kuo A."/>
            <person name="Kusch H."/>
            <person name="LaButti K."/>
            <person name="Lagendijk E.L."/>
            <person name="Lapidus A."/>
            <person name="Levasseur A."/>
            <person name="Lindquist E."/>
            <person name="Lipzen A."/>
            <person name="Logrieco A.F."/>
            <person name="MacCabe A."/>
            <person name="Maekelae M.R."/>
            <person name="Malavazi I."/>
            <person name="Melin P."/>
            <person name="Meyer V."/>
            <person name="Mielnichuk N."/>
            <person name="Miskei M."/>
            <person name="Molnar A.P."/>
            <person name="Mule G."/>
            <person name="Ngan C.Y."/>
            <person name="Orejas M."/>
            <person name="Orosz E."/>
            <person name="Ouedraogo J.P."/>
            <person name="Overkamp K.M."/>
            <person name="Park H.-S."/>
            <person name="Perrone G."/>
            <person name="Piumi F."/>
            <person name="Punt P.J."/>
            <person name="Ram A.F."/>
            <person name="Ramon A."/>
            <person name="Rauscher S."/>
            <person name="Record E."/>
            <person name="Riano-Pachon D.M."/>
            <person name="Robert V."/>
            <person name="Roehrig J."/>
            <person name="Ruller R."/>
            <person name="Salamov A."/>
            <person name="Salih N.S."/>
            <person name="Samson R.A."/>
            <person name="Sandor E."/>
            <person name="Sanguinetti M."/>
            <person name="Schuetze T."/>
            <person name="Sepcic K."/>
            <person name="Shelest E."/>
            <person name="Sherlock G."/>
            <person name="Sophianopoulou V."/>
            <person name="Squina F.M."/>
            <person name="Sun H."/>
            <person name="Susca A."/>
            <person name="Todd R.B."/>
            <person name="Tsang A."/>
            <person name="Unkles S.E."/>
            <person name="van de Wiele N."/>
            <person name="van Rossen-Uffink D."/>
            <person name="Oliveira J.V."/>
            <person name="Vesth T.C."/>
            <person name="Visser J."/>
            <person name="Yu J.-H."/>
            <person name="Zhou M."/>
            <person name="Andersen M.R."/>
            <person name="Archer D.B."/>
            <person name="Baker S.E."/>
            <person name="Benoit I."/>
            <person name="Brakhage A.A."/>
            <person name="Braus G.H."/>
            <person name="Fischer R."/>
            <person name="Frisvad J.C."/>
            <person name="Goldman G.H."/>
            <person name="Houbraken J."/>
            <person name="Oakley B."/>
            <person name="Pocsi I."/>
            <person name="Scazzocchio C."/>
            <person name="Seiboth B."/>
            <person name="vanKuyk P.A."/>
            <person name="Wortman J."/>
            <person name="Dyer P.S."/>
            <person name="Grigoriev I.V."/>
        </authorList>
    </citation>
    <scope>NUCLEOTIDE SEQUENCE [LARGE SCALE GENOMIC DNA]</scope>
    <source>
        <strain evidence="4">DTO 134E9</strain>
    </source>
</reference>
<feature type="compositionally biased region" description="Basic and acidic residues" evidence="1">
    <location>
        <begin position="13"/>
        <end position="31"/>
    </location>
</feature>
<feature type="compositionally biased region" description="Low complexity" evidence="1">
    <location>
        <begin position="127"/>
        <end position="136"/>
    </location>
</feature>
<gene>
    <name evidence="3" type="ORF">ASPWEDRAFT_25854</name>
</gene>
<accession>A0A1L9RNA4</accession>
<dbReference type="VEuPathDB" id="FungiDB:ASPWEDRAFT_25854"/>
<dbReference type="Pfam" id="PF13391">
    <property type="entry name" value="HNH_2"/>
    <property type="match status" value="1"/>
</dbReference>
<organism evidence="3 4">
    <name type="scientific">Aspergillus wentii DTO 134E9</name>
    <dbReference type="NCBI Taxonomy" id="1073089"/>
    <lineage>
        <taxon>Eukaryota</taxon>
        <taxon>Fungi</taxon>
        <taxon>Dikarya</taxon>
        <taxon>Ascomycota</taxon>
        <taxon>Pezizomycotina</taxon>
        <taxon>Eurotiomycetes</taxon>
        <taxon>Eurotiomycetidae</taxon>
        <taxon>Eurotiales</taxon>
        <taxon>Aspergillaceae</taxon>
        <taxon>Aspergillus</taxon>
        <taxon>Aspergillus subgen. Cremei</taxon>
    </lineage>
</organism>
<feature type="region of interest" description="Disordered" evidence="1">
    <location>
        <begin position="1"/>
        <end position="31"/>
    </location>
</feature>
<feature type="domain" description="HNH nuclease" evidence="2">
    <location>
        <begin position="169"/>
        <end position="275"/>
    </location>
</feature>
<dbReference type="OrthoDB" id="2104739at2759"/>
<sequence length="372" mass="40967">MGSRPKRTLQGAAKEKSEAKKARTEAARDPIQVQRDHLAAAAAASGTIDEARTRIEGYDHKNKKDKTGRILDECLKGFPKEGRDNLIVDILGRDDEGLQTLASEIRSCIFIPLKAKGGKTPAPSPSPSVSSSSSTSGKGKESMIKQATKPRSRQARLKKACLARDSNRCVVSGTHDDNMAEALLSTLERDKVRAAPTQCCHIIPYSAAPESTGENVDTIDLQQKAKTWAYLYRYFPRVKELIDVRLAGAIDTPQNAMTLMSDIHSNFGDFKLAFEAIDMKEHTYKLQSFKFFPQAYEVFLPKDRIVKFTSANGTDLPDPDLLAFHLAIANILHATGMGEEIDRLIDDMEAGEDLPEGTGLETRVNEWLMATA</sequence>
<evidence type="ECO:0000259" key="2">
    <source>
        <dbReference type="Pfam" id="PF13391"/>
    </source>
</evidence>
<dbReference type="EMBL" id="KV878211">
    <property type="protein sequence ID" value="OJJ36373.1"/>
    <property type="molecule type" value="Genomic_DNA"/>
</dbReference>
<evidence type="ECO:0000313" key="4">
    <source>
        <dbReference type="Proteomes" id="UP000184383"/>
    </source>
</evidence>
<evidence type="ECO:0000256" key="1">
    <source>
        <dbReference type="SAM" id="MobiDB-lite"/>
    </source>
</evidence>
<evidence type="ECO:0000313" key="3">
    <source>
        <dbReference type="EMBL" id="OJJ36373.1"/>
    </source>
</evidence>
<dbReference type="AlphaFoldDB" id="A0A1L9RNA4"/>
<dbReference type="GeneID" id="63748629"/>
<protein>
    <recommendedName>
        <fullName evidence="2">HNH nuclease domain-containing protein</fullName>
    </recommendedName>
</protein>
<feature type="region of interest" description="Disordered" evidence="1">
    <location>
        <begin position="116"/>
        <end position="156"/>
    </location>
</feature>
<dbReference type="Proteomes" id="UP000184383">
    <property type="component" value="Unassembled WGS sequence"/>
</dbReference>
<dbReference type="STRING" id="1073089.A0A1L9RNA4"/>
<name>A0A1L9RNA4_ASPWE</name>